<evidence type="ECO:0000313" key="2">
    <source>
        <dbReference type="EMBL" id="MDE5416167.1"/>
    </source>
</evidence>
<dbReference type="Proteomes" id="UP001148125">
    <property type="component" value="Unassembled WGS sequence"/>
</dbReference>
<gene>
    <name evidence="2" type="ORF">N7Z68_22950</name>
</gene>
<keyword evidence="3" id="KW-1185">Reference proteome</keyword>
<dbReference type="PROSITE" id="PS51257">
    <property type="entry name" value="PROKAR_LIPOPROTEIN"/>
    <property type="match status" value="1"/>
</dbReference>
<reference evidence="2" key="1">
    <citation type="submission" date="2024-05" db="EMBL/GenBank/DDBJ databases">
        <title>Alkalihalobacillus sp. strain MEB203 novel alkaliphilic bacterium from Lonar Lake, India.</title>
        <authorList>
            <person name="Joshi A."/>
            <person name="Thite S."/>
            <person name="Mengade P."/>
        </authorList>
    </citation>
    <scope>NUCLEOTIDE SEQUENCE</scope>
    <source>
        <strain evidence="2">MEB 203</strain>
    </source>
</reference>
<feature type="signal peptide" evidence="1">
    <location>
        <begin position="1"/>
        <end position="21"/>
    </location>
</feature>
<dbReference type="Gene3D" id="2.40.50.140">
    <property type="entry name" value="Nucleic acid-binding proteins"/>
    <property type="match status" value="1"/>
</dbReference>
<feature type="chain" id="PRO_5046508742" evidence="1">
    <location>
        <begin position="22"/>
        <end position="123"/>
    </location>
</feature>
<accession>A0ABT5VL38</accession>
<sequence>MRKILSFLLLVTLLMMGCSDGTDIESTNNNEYKEEISNTNNSLLGISDDKVLSGEVIQKRRKEITLKVTSDSVISDGTIRVIVEDKSMLADITKGQKVNVWYDYIRESNPPQTRGLKIERESK</sequence>
<evidence type="ECO:0000256" key="1">
    <source>
        <dbReference type="SAM" id="SignalP"/>
    </source>
</evidence>
<dbReference type="Pfam" id="PF11518">
    <property type="entry name" value="DUF3221"/>
    <property type="match status" value="1"/>
</dbReference>
<protein>
    <submittedName>
        <fullName evidence="2">YobA family protein</fullName>
    </submittedName>
</protein>
<keyword evidence="1" id="KW-0732">Signal</keyword>
<comment type="caution">
    <text evidence="2">The sequence shown here is derived from an EMBL/GenBank/DDBJ whole genome shotgun (WGS) entry which is preliminary data.</text>
</comment>
<dbReference type="InterPro" id="IPR012340">
    <property type="entry name" value="NA-bd_OB-fold"/>
</dbReference>
<name>A0ABT5VL38_9BACI</name>
<dbReference type="RefSeq" id="WP_275120753.1">
    <property type="nucleotide sequence ID" value="NZ_JAOTPO010000027.1"/>
</dbReference>
<dbReference type="InterPro" id="IPR021598">
    <property type="entry name" value="DUF3221"/>
</dbReference>
<evidence type="ECO:0000313" key="3">
    <source>
        <dbReference type="Proteomes" id="UP001148125"/>
    </source>
</evidence>
<dbReference type="EMBL" id="JAOTPO010000027">
    <property type="protein sequence ID" value="MDE5416167.1"/>
    <property type="molecule type" value="Genomic_DNA"/>
</dbReference>
<proteinExistence type="predicted"/>
<organism evidence="2 3">
    <name type="scientific">Alkalihalobacterium chitinilyticum</name>
    <dbReference type="NCBI Taxonomy" id="2980103"/>
    <lineage>
        <taxon>Bacteria</taxon>
        <taxon>Bacillati</taxon>
        <taxon>Bacillota</taxon>
        <taxon>Bacilli</taxon>
        <taxon>Bacillales</taxon>
        <taxon>Bacillaceae</taxon>
        <taxon>Alkalihalobacterium</taxon>
    </lineage>
</organism>